<dbReference type="InterPro" id="IPR054384">
    <property type="entry name" value="SecDF_P1_head"/>
</dbReference>
<gene>
    <name evidence="4" type="ORF">F1D05_29525</name>
</gene>
<reference evidence="5" key="1">
    <citation type="submission" date="2019-09" db="EMBL/GenBank/DDBJ databases">
        <title>Antimicrobial potential of Antarctic Bacteria.</title>
        <authorList>
            <person name="Benaud N."/>
            <person name="Edwards R.J."/>
            <person name="Ferrari B.C."/>
        </authorList>
    </citation>
    <scope>NUCLEOTIDE SEQUENCE [LARGE SCALE GENOMIC DNA]</scope>
    <source>
        <strain evidence="5">SPB151</strain>
    </source>
</reference>
<evidence type="ECO:0000256" key="2">
    <source>
        <dbReference type="SAM" id="Phobius"/>
    </source>
</evidence>
<accession>A0A7G6X4Y6</accession>
<dbReference type="EMBL" id="CP043661">
    <property type="protein sequence ID" value="QNE21301.1"/>
    <property type="molecule type" value="Genomic_DNA"/>
</dbReference>
<evidence type="ECO:0000313" key="4">
    <source>
        <dbReference type="EMBL" id="QNE21301.1"/>
    </source>
</evidence>
<dbReference type="AlphaFoldDB" id="A0A7G6X4Y6"/>
<protein>
    <recommendedName>
        <fullName evidence="3">SecDF P1 head subdomain domain-containing protein</fullName>
    </recommendedName>
</protein>
<keyword evidence="5" id="KW-1185">Reference proteome</keyword>
<organism evidence="4 5">
    <name type="scientific">Kribbella qitaiheensis</name>
    <dbReference type="NCBI Taxonomy" id="1544730"/>
    <lineage>
        <taxon>Bacteria</taxon>
        <taxon>Bacillati</taxon>
        <taxon>Actinomycetota</taxon>
        <taxon>Actinomycetes</taxon>
        <taxon>Propionibacteriales</taxon>
        <taxon>Kribbellaceae</taxon>
        <taxon>Kribbella</taxon>
    </lineage>
</organism>
<proteinExistence type="predicted"/>
<dbReference type="KEGG" id="kqi:F1D05_29525"/>
<sequence length="204" mass="21117">MVHDSGFPPPPQYGPPEYGRPPKKSRGPLILIGALVVLLVAVLAVGAFVLLRDDDSKSADSSTRTKPAAPESVQFRRVVTAAPGTCDADTPAPDGVACDSLGNRYTLGKVELDGSHVAEVKPGSGQESGWYVGLKLDPEGAKLFGDLTADLATKTTPQNQIAIVIRGRVVSAPAVMSAIRGGQVQITGSFDKSAAEKLAAEITG</sequence>
<evidence type="ECO:0000313" key="5">
    <source>
        <dbReference type="Proteomes" id="UP000515563"/>
    </source>
</evidence>
<feature type="transmembrane region" description="Helical" evidence="2">
    <location>
        <begin position="29"/>
        <end position="51"/>
    </location>
</feature>
<keyword evidence="2" id="KW-0812">Transmembrane</keyword>
<evidence type="ECO:0000256" key="1">
    <source>
        <dbReference type="SAM" id="MobiDB-lite"/>
    </source>
</evidence>
<keyword evidence="2" id="KW-0472">Membrane</keyword>
<reference evidence="4 5" key="2">
    <citation type="journal article" date="2020" name="Microbiol. Resour. Announc.">
        <title>Antarctic desert soil bacteria exhibit high novel natural product potential, evaluated through long-read genome sequencing and comparative genomics.</title>
        <authorList>
            <person name="Benaud N."/>
            <person name="Edwards R.J."/>
            <person name="Amos T.G."/>
            <person name="D'Agostino P.M."/>
            <person name="Gutierrez-Chavez C."/>
            <person name="Montgomery K."/>
            <person name="Nicetic I."/>
            <person name="Ferrari B.C."/>
        </authorList>
    </citation>
    <scope>NUCLEOTIDE SEQUENCE [LARGE SCALE GENOMIC DNA]</scope>
    <source>
        <strain evidence="4 5">SPB151</strain>
    </source>
</reference>
<name>A0A7G6X4Y6_9ACTN</name>
<dbReference type="Proteomes" id="UP000515563">
    <property type="component" value="Chromosome"/>
</dbReference>
<keyword evidence="2" id="KW-1133">Transmembrane helix</keyword>
<feature type="domain" description="SecDF P1 head subdomain" evidence="3">
    <location>
        <begin position="102"/>
        <end position="201"/>
    </location>
</feature>
<evidence type="ECO:0000259" key="3">
    <source>
        <dbReference type="Pfam" id="PF22599"/>
    </source>
</evidence>
<dbReference type="Pfam" id="PF22599">
    <property type="entry name" value="SecDF_P1_head"/>
    <property type="match status" value="1"/>
</dbReference>
<dbReference type="Gene3D" id="3.30.1360.200">
    <property type="match status" value="1"/>
</dbReference>
<feature type="region of interest" description="Disordered" evidence="1">
    <location>
        <begin position="1"/>
        <end position="21"/>
    </location>
</feature>
<dbReference type="RefSeq" id="WP_185443703.1">
    <property type="nucleotide sequence ID" value="NZ_CP043661.1"/>
</dbReference>